<keyword evidence="2 7" id="KW-0812">Transmembrane</keyword>
<feature type="transmembrane region" description="Helical" evidence="7">
    <location>
        <begin position="133"/>
        <end position="157"/>
    </location>
</feature>
<evidence type="ECO:0000256" key="6">
    <source>
        <dbReference type="SAM" id="MobiDB-lite"/>
    </source>
</evidence>
<evidence type="ECO:0000313" key="10">
    <source>
        <dbReference type="Proteomes" id="UP000660262"/>
    </source>
</evidence>
<organism evidence="9 10">
    <name type="scientific">Pycnococcus provasolii</name>
    <dbReference type="NCBI Taxonomy" id="41880"/>
    <lineage>
        <taxon>Eukaryota</taxon>
        <taxon>Viridiplantae</taxon>
        <taxon>Chlorophyta</taxon>
        <taxon>Pseudoscourfieldiophyceae</taxon>
        <taxon>Pseudoscourfieldiales</taxon>
        <taxon>Pycnococcaceae</taxon>
        <taxon>Pycnococcus</taxon>
    </lineage>
</organism>
<dbReference type="PANTHER" id="PTHR22950:SF652">
    <property type="entry name" value="TRANSMEMBRANE AMINO ACID TRANSPORTER FAMILY PROTEIN"/>
    <property type="match status" value="1"/>
</dbReference>
<feature type="transmembrane region" description="Helical" evidence="7">
    <location>
        <begin position="412"/>
        <end position="434"/>
    </location>
</feature>
<dbReference type="GO" id="GO:0015179">
    <property type="term" value="F:L-amino acid transmembrane transporter activity"/>
    <property type="evidence" value="ECO:0007669"/>
    <property type="project" value="TreeGrafter"/>
</dbReference>
<gene>
    <name evidence="9" type="ORF">PPROV_000254600</name>
</gene>
<reference evidence="9" key="1">
    <citation type="submission" date="2020-10" db="EMBL/GenBank/DDBJ databases">
        <title>Unveiling of a novel bifunctional photoreceptor, Dualchrome1, isolated from a cosmopolitan green alga.</title>
        <authorList>
            <person name="Suzuki S."/>
            <person name="Kawachi M."/>
        </authorList>
    </citation>
    <scope>NUCLEOTIDE SEQUENCE</scope>
    <source>
        <strain evidence="9">NIES 2893</strain>
    </source>
</reference>
<feature type="transmembrane region" description="Helical" evidence="7">
    <location>
        <begin position="228"/>
        <end position="248"/>
    </location>
</feature>
<protein>
    <recommendedName>
        <fullName evidence="8">Amino acid transporter transmembrane domain-containing protein</fullName>
    </recommendedName>
</protein>
<feature type="compositionally biased region" description="Basic and acidic residues" evidence="6">
    <location>
        <begin position="485"/>
        <end position="503"/>
    </location>
</feature>
<feature type="domain" description="Amino acid transporter transmembrane" evidence="8">
    <location>
        <begin position="58"/>
        <end position="434"/>
    </location>
</feature>
<evidence type="ECO:0000256" key="2">
    <source>
        <dbReference type="ARBA" id="ARBA00022692"/>
    </source>
</evidence>
<keyword evidence="3" id="KW-0029">Amino-acid transport</keyword>
<evidence type="ECO:0000256" key="3">
    <source>
        <dbReference type="ARBA" id="ARBA00022970"/>
    </source>
</evidence>
<feature type="transmembrane region" description="Helical" evidence="7">
    <location>
        <begin position="348"/>
        <end position="366"/>
    </location>
</feature>
<feature type="transmembrane region" description="Helical" evidence="7">
    <location>
        <begin position="386"/>
        <end position="406"/>
    </location>
</feature>
<keyword evidence="5 7" id="KW-0472">Membrane</keyword>
<dbReference type="PANTHER" id="PTHR22950">
    <property type="entry name" value="AMINO ACID TRANSPORTER"/>
    <property type="match status" value="1"/>
</dbReference>
<dbReference type="EMBL" id="BNJQ01000006">
    <property type="protein sequence ID" value="GHP03791.1"/>
    <property type="molecule type" value="Genomic_DNA"/>
</dbReference>
<proteinExistence type="predicted"/>
<dbReference type="AlphaFoldDB" id="A0A830HDZ6"/>
<evidence type="ECO:0000256" key="7">
    <source>
        <dbReference type="SAM" id="Phobius"/>
    </source>
</evidence>
<feature type="transmembrane region" description="Helical" evidence="7">
    <location>
        <begin position="88"/>
        <end position="112"/>
    </location>
</feature>
<name>A0A830HDZ6_9CHLO</name>
<evidence type="ECO:0000256" key="1">
    <source>
        <dbReference type="ARBA" id="ARBA00004141"/>
    </source>
</evidence>
<sequence>MAQHSLNAAALAGVPFVVSSDVNATDTSSDSDDEGDARELGSSGDLHGAQAACAGPSASLWSSTINLAVSAVGAGILSLPNSLSNSGYVLGPLLITFFGITVDYSLVLLFRCGRACGETEYDRLALRYLGNSGAFVVKIALMLLLIGALVTLVIIFGDLLTSVMDELGFQFPAAFGGRVKRGTGGGGGSGFEPVLKPEDIKFSARATVTIAAMAAVFPLTLSKSLTSLRFVSLGAVIAVVAVTGAMALRLGQMDHPARDVKPVKLSHSIFLAMPVQFLAYCCQFNILPLYNELPANLKPKMPAVIHTTVLGIMVPLYAVFALLGYFSFGDKVHSLVLDDYSKDMLMTMMKAVIAFVNLVKLPLLALPTRQVINETLFGRPELESPFGTFFEMLLINSFVTAAAIALGDLRKAFDLVGSTSGVLIMFTLPGLFAVQEARERLQMRAIFLAEVSSTTAAPPAVAVDETHVPLLGNAPLTPPRARSRGLRDALDDRSSSASHDARRPRAASADFPSLVGLKRGRSGELYDLVLASGMVVLGVGLGALSLRETIVSWNDPA</sequence>
<feature type="transmembrane region" description="Helical" evidence="7">
    <location>
        <begin position="525"/>
        <end position="546"/>
    </location>
</feature>
<evidence type="ECO:0000313" key="9">
    <source>
        <dbReference type="EMBL" id="GHP03791.1"/>
    </source>
</evidence>
<dbReference type="GO" id="GO:0016020">
    <property type="term" value="C:membrane"/>
    <property type="evidence" value="ECO:0007669"/>
    <property type="project" value="UniProtKB-SubCell"/>
</dbReference>
<dbReference type="OrthoDB" id="40134at2759"/>
<keyword evidence="3" id="KW-0813">Transport</keyword>
<feature type="transmembrane region" description="Helical" evidence="7">
    <location>
        <begin position="202"/>
        <end position="221"/>
    </location>
</feature>
<feature type="transmembrane region" description="Helical" evidence="7">
    <location>
        <begin position="268"/>
        <end position="291"/>
    </location>
</feature>
<comment type="subcellular location">
    <subcellularLocation>
        <location evidence="1">Membrane</location>
        <topology evidence="1">Multi-pass membrane protein</topology>
    </subcellularLocation>
</comment>
<accession>A0A830HDZ6</accession>
<feature type="region of interest" description="Disordered" evidence="6">
    <location>
        <begin position="472"/>
        <end position="505"/>
    </location>
</feature>
<dbReference type="Proteomes" id="UP000660262">
    <property type="component" value="Unassembled WGS sequence"/>
</dbReference>
<comment type="caution">
    <text evidence="9">The sequence shown here is derived from an EMBL/GenBank/DDBJ whole genome shotgun (WGS) entry which is preliminary data.</text>
</comment>
<dbReference type="InterPro" id="IPR013057">
    <property type="entry name" value="AA_transpt_TM"/>
</dbReference>
<feature type="region of interest" description="Disordered" evidence="6">
    <location>
        <begin position="23"/>
        <end position="43"/>
    </location>
</feature>
<keyword evidence="4 7" id="KW-1133">Transmembrane helix</keyword>
<dbReference type="Pfam" id="PF01490">
    <property type="entry name" value="Aa_trans"/>
    <property type="match status" value="1"/>
</dbReference>
<keyword evidence="10" id="KW-1185">Reference proteome</keyword>
<evidence type="ECO:0000256" key="5">
    <source>
        <dbReference type="ARBA" id="ARBA00023136"/>
    </source>
</evidence>
<feature type="transmembrane region" description="Helical" evidence="7">
    <location>
        <begin position="303"/>
        <end position="328"/>
    </location>
</feature>
<evidence type="ECO:0000256" key="4">
    <source>
        <dbReference type="ARBA" id="ARBA00022989"/>
    </source>
</evidence>
<evidence type="ECO:0000259" key="8">
    <source>
        <dbReference type="Pfam" id="PF01490"/>
    </source>
</evidence>